<dbReference type="InterPro" id="IPR036865">
    <property type="entry name" value="CRAL-TRIO_dom_sf"/>
</dbReference>
<sequence length="380" mass="44363">MALSFGSMAHIQQIIAYFQQLYYREMQRDCDVDDEHYWESQDDTQPPTLTTNRNGQMGESPAKSLTPFYQNLAKKEVGENAEHVMAHLTSFKRWLAASPHLKIPQVDTFLLSFLRYAHYDHALAQRRIDNFCTLRYSDKHISPWYEYPKLDDPRLEKYLNAGIFVPLGFMDNGMYVILIRLASWSPAELDQVAMRAMNNMNFERLLFDQRCQIGGFTLFIDMAHTTMEQATQWGDFKHAKSAFKLMQESSPGRVKNLIFYKETKLFDFAFKLAEVWLSEKMRNRVTRVKDDINKAFKKIPGLKDVLPMEYHGKNGTLEEALARCNRELREFYANGNVLQEIAVDESKRPSSARNYIREYKELDQSMMGTSGTFIKLDPRD</sequence>
<dbReference type="InterPro" id="IPR001251">
    <property type="entry name" value="CRAL-TRIO_dom"/>
</dbReference>
<feature type="compositionally biased region" description="Polar residues" evidence="1">
    <location>
        <begin position="43"/>
        <end position="57"/>
    </location>
</feature>
<feature type="region of interest" description="Disordered" evidence="1">
    <location>
        <begin position="37"/>
        <end position="61"/>
    </location>
</feature>
<feature type="domain" description="CRAL-TRIO" evidence="2">
    <location>
        <begin position="151"/>
        <end position="318"/>
    </location>
</feature>
<dbReference type="EMBL" id="KV892884">
    <property type="protein sequence ID" value="OON20053.1"/>
    <property type="molecule type" value="Genomic_DNA"/>
</dbReference>
<name>A0A1S8X0L3_OPIVI</name>
<protein>
    <recommendedName>
        <fullName evidence="2">CRAL-TRIO domain-containing protein</fullName>
    </recommendedName>
</protein>
<gene>
    <name evidence="3" type="ORF">X801_04070</name>
</gene>
<dbReference type="PANTHER" id="PTHR10174">
    <property type="entry name" value="ALPHA-TOCOPHEROL TRANSFER PROTEIN-RELATED"/>
    <property type="match status" value="1"/>
</dbReference>
<evidence type="ECO:0000259" key="2">
    <source>
        <dbReference type="PROSITE" id="PS50191"/>
    </source>
</evidence>
<dbReference type="Pfam" id="PF00650">
    <property type="entry name" value="CRAL_TRIO"/>
    <property type="match status" value="1"/>
</dbReference>
<evidence type="ECO:0000256" key="1">
    <source>
        <dbReference type="SAM" id="MobiDB-lite"/>
    </source>
</evidence>
<dbReference type="Gene3D" id="1.10.8.20">
    <property type="entry name" value="N-terminal domain of phosphatidylinositol transfer protein sec14p"/>
    <property type="match status" value="1"/>
</dbReference>
<dbReference type="GO" id="GO:1902936">
    <property type="term" value="F:phosphatidylinositol bisphosphate binding"/>
    <property type="evidence" value="ECO:0007669"/>
    <property type="project" value="TreeGrafter"/>
</dbReference>
<dbReference type="GO" id="GO:0016020">
    <property type="term" value="C:membrane"/>
    <property type="evidence" value="ECO:0007669"/>
    <property type="project" value="TreeGrafter"/>
</dbReference>
<evidence type="ECO:0000313" key="3">
    <source>
        <dbReference type="EMBL" id="OON20053.1"/>
    </source>
</evidence>
<dbReference type="AlphaFoldDB" id="A0A1S8X0L3"/>
<dbReference type="Gene3D" id="3.40.525.10">
    <property type="entry name" value="CRAL-TRIO lipid binding domain"/>
    <property type="match status" value="1"/>
</dbReference>
<accession>A0A1S8X0L3</accession>
<organism evidence="3 4">
    <name type="scientific">Opisthorchis viverrini</name>
    <name type="common">Southeast Asian liver fluke</name>
    <dbReference type="NCBI Taxonomy" id="6198"/>
    <lineage>
        <taxon>Eukaryota</taxon>
        <taxon>Metazoa</taxon>
        <taxon>Spiralia</taxon>
        <taxon>Lophotrochozoa</taxon>
        <taxon>Platyhelminthes</taxon>
        <taxon>Trematoda</taxon>
        <taxon>Digenea</taxon>
        <taxon>Opisthorchiida</taxon>
        <taxon>Opisthorchiata</taxon>
        <taxon>Opisthorchiidae</taxon>
        <taxon>Opisthorchis</taxon>
    </lineage>
</organism>
<dbReference type="PROSITE" id="PS50191">
    <property type="entry name" value="CRAL_TRIO"/>
    <property type="match status" value="1"/>
</dbReference>
<dbReference type="SUPFAM" id="SSF46938">
    <property type="entry name" value="CRAL/TRIO N-terminal domain"/>
    <property type="match status" value="1"/>
</dbReference>
<dbReference type="SUPFAM" id="SSF52087">
    <property type="entry name" value="CRAL/TRIO domain"/>
    <property type="match status" value="1"/>
</dbReference>
<reference evidence="3 4" key="1">
    <citation type="submission" date="2015-03" db="EMBL/GenBank/DDBJ databases">
        <title>Draft genome of the nematode, Opisthorchis viverrini.</title>
        <authorList>
            <person name="Mitreva M."/>
        </authorList>
    </citation>
    <scope>NUCLEOTIDE SEQUENCE [LARGE SCALE GENOMIC DNA]</scope>
    <source>
        <strain evidence="3">Khon Kaen</strain>
    </source>
</reference>
<evidence type="ECO:0000313" key="4">
    <source>
        <dbReference type="Proteomes" id="UP000243686"/>
    </source>
</evidence>
<dbReference type="PANTHER" id="PTHR10174:SF224">
    <property type="entry name" value="RETINOL-BINDING PROTEIN PINTA"/>
    <property type="match status" value="1"/>
</dbReference>
<dbReference type="Proteomes" id="UP000243686">
    <property type="component" value="Unassembled WGS sequence"/>
</dbReference>
<proteinExistence type="predicted"/>
<keyword evidence="4" id="KW-1185">Reference proteome</keyword>
<dbReference type="CDD" id="cd00170">
    <property type="entry name" value="SEC14"/>
    <property type="match status" value="1"/>
</dbReference>
<dbReference type="InterPro" id="IPR036273">
    <property type="entry name" value="CRAL/TRIO_N_dom_sf"/>
</dbReference>